<dbReference type="OrthoDB" id="3958646at2759"/>
<reference evidence="2 3" key="1">
    <citation type="journal article" date="2012" name="BMC Genomics">
        <title>Tools to kill: Genome of one of the most destructive plant pathogenic fungi Macrophomina phaseolina.</title>
        <authorList>
            <person name="Islam M.S."/>
            <person name="Haque M.S."/>
            <person name="Islam M.M."/>
            <person name="Emdad E.M."/>
            <person name="Halim A."/>
            <person name="Hossen Q.M.M."/>
            <person name="Hossain M.Z."/>
            <person name="Ahmed B."/>
            <person name="Rahim S."/>
            <person name="Rahman M.S."/>
            <person name="Alam M.M."/>
            <person name="Hou S."/>
            <person name="Wan X."/>
            <person name="Saito J.A."/>
            <person name="Alam M."/>
        </authorList>
    </citation>
    <scope>NUCLEOTIDE SEQUENCE [LARGE SCALE GENOMIC DNA]</scope>
    <source>
        <strain evidence="2 3">MS6</strain>
    </source>
</reference>
<dbReference type="InParanoid" id="K2R000"/>
<feature type="region of interest" description="Disordered" evidence="1">
    <location>
        <begin position="60"/>
        <end position="119"/>
    </location>
</feature>
<dbReference type="EMBL" id="AHHD01000294">
    <property type="protein sequence ID" value="EKG15571.1"/>
    <property type="molecule type" value="Genomic_DNA"/>
</dbReference>
<sequence>MCDVKKMSLSGALSLRREQEKLKAKEAEAYENYKALLAESDSFDALDKHNRREAKELMAALAEDEGYAPDPKDSKGLSASKRPRHESVGPTAPQEAESADSTGEPVAGARTPRSLRHADSARLSSSLVWDVAALEGLPSFSFKDGLVSAGGQGSDDGTL</sequence>
<comment type="caution">
    <text evidence="2">The sequence shown here is derived from an EMBL/GenBank/DDBJ whole genome shotgun (WGS) entry which is preliminary data.</text>
</comment>
<evidence type="ECO:0000256" key="1">
    <source>
        <dbReference type="SAM" id="MobiDB-lite"/>
    </source>
</evidence>
<protein>
    <submittedName>
        <fullName evidence="2">Uncharacterized protein</fullName>
    </submittedName>
</protein>
<dbReference type="HOGENOM" id="CLU_111221_0_0_1"/>
<evidence type="ECO:0000313" key="2">
    <source>
        <dbReference type="EMBL" id="EKG15571.1"/>
    </source>
</evidence>
<proteinExistence type="predicted"/>
<name>K2R000_MACPH</name>
<accession>K2R000</accession>
<dbReference type="AlphaFoldDB" id="K2R000"/>
<evidence type="ECO:0000313" key="3">
    <source>
        <dbReference type="Proteomes" id="UP000007129"/>
    </source>
</evidence>
<gene>
    <name evidence="2" type="ORF">MPH_07237</name>
</gene>
<organism evidence="2 3">
    <name type="scientific">Macrophomina phaseolina (strain MS6)</name>
    <name type="common">Charcoal rot fungus</name>
    <dbReference type="NCBI Taxonomy" id="1126212"/>
    <lineage>
        <taxon>Eukaryota</taxon>
        <taxon>Fungi</taxon>
        <taxon>Dikarya</taxon>
        <taxon>Ascomycota</taxon>
        <taxon>Pezizomycotina</taxon>
        <taxon>Dothideomycetes</taxon>
        <taxon>Dothideomycetes incertae sedis</taxon>
        <taxon>Botryosphaeriales</taxon>
        <taxon>Botryosphaeriaceae</taxon>
        <taxon>Macrophomina</taxon>
    </lineage>
</organism>
<dbReference type="VEuPathDB" id="FungiDB:MPH_07237"/>
<dbReference type="Proteomes" id="UP000007129">
    <property type="component" value="Unassembled WGS sequence"/>
</dbReference>